<protein>
    <submittedName>
        <fullName evidence="4">MCE family protein</fullName>
    </submittedName>
</protein>
<reference evidence="5" key="1">
    <citation type="journal article" date="2019" name="Int. J. Syst. Evol. Microbiol.">
        <title>The Global Catalogue of Microorganisms (GCM) 10K type strain sequencing project: providing services to taxonomists for standard genome sequencing and annotation.</title>
        <authorList>
            <consortium name="The Broad Institute Genomics Platform"/>
            <consortium name="The Broad Institute Genome Sequencing Center for Infectious Disease"/>
            <person name="Wu L."/>
            <person name="Ma J."/>
        </authorList>
    </citation>
    <scope>NUCLEOTIDE SEQUENCE [LARGE SCALE GENOMIC DNA]</scope>
    <source>
        <strain evidence="5">KCTC 32255</strain>
    </source>
</reference>
<evidence type="ECO:0000313" key="5">
    <source>
        <dbReference type="Proteomes" id="UP001596337"/>
    </source>
</evidence>
<dbReference type="EMBL" id="JBHSXX010000001">
    <property type="protein sequence ID" value="MFC6871381.1"/>
    <property type="molecule type" value="Genomic_DNA"/>
</dbReference>
<organism evidence="4 5">
    <name type="scientific">Haloechinothrix salitolerans</name>
    <dbReference type="NCBI Taxonomy" id="926830"/>
    <lineage>
        <taxon>Bacteria</taxon>
        <taxon>Bacillati</taxon>
        <taxon>Actinomycetota</taxon>
        <taxon>Actinomycetes</taxon>
        <taxon>Pseudonocardiales</taxon>
        <taxon>Pseudonocardiaceae</taxon>
        <taxon>Haloechinothrix</taxon>
    </lineage>
</organism>
<dbReference type="InterPro" id="IPR052336">
    <property type="entry name" value="MlaD_Phospholipid_Transporter"/>
</dbReference>
<dbReference type="PANTHER" id="PTHR33371">
    <property type="entry name" value="INTERMEMBRANE PHOSPHOLIPID TRANSPORT SYSTEM BINDING PROTEIN MLAD-RELATED"/>
    <property type="match status" value="1"/>
</dbReference>
<dbReference type="RefSeq" id="WP_345402129.1">
    <property type="nucleotide sequence ID" value="NZ_BAABLA010000109.1"/>
</dbReference>
<dbReference type="Proteomes" id="UP001596337">
    <property type="component" value="Unassembled WGS sequence"/>
</dbReference>
<evidence type="ECO:0000313" key="4">
    <source>
        <dbReference type="EMBL" id="MFC6871381.1"/>
    </source>
</evidence>
<dbReference type="PANTHER" id="PTHR33371:SF19">
    <property type="entry name" value="MCE-FAMILY PROTEIN MCE4A"/>
    <property type="match status" value="1"/>
</dbReference>
<feature type="region of interest" description="Disordered" evidence="1">
    <location>
        <begin position="404"/>
        <end position="442"/>
    </location>
</feature>
<dbReference type="NCBIfam" id="TIGR00996">
    <property type="entry name" value="Mtu_fam_mce"/>
    <property type="match status" value="1"/>
</dbReference>
<gene>
    <name evidence="4" type="ORF">ACFQGD_30080</name>
</gene>
<proteinExistence type="predicted"/>
<accession>A0ABW2C7Q1</accession>
<dbReference type="InterPro" id="IPR024516">
    <property type="entry name" value="Mce_C"/>
</dbReference>
<feature type="domain" description="Mce/MlaD" evidence="2">
    <location>
        <begin position="41"/>
        <end position="117"/>
    </location>
</feature>
<comment type="caution">
    <text evidence="4">The sequence shown here is derived from an EMBL/GenBank/DDBJ whole genome shotgun (WGS) entry which is preliminary data.</text>
</comment>
<evidence type="ECO:0000259" key="2">
    <source>
        <dbReference type="Pfam" id="PF02470"/>
    </source>
</evidence>
<sequence>MSARGAVSTLKRRLLGVGFIVLVIAGVALSVAGFNNAFTPYVTVSLKTDKVGNQLGHKSDVKVRGLIIGHVSEITPTPEGAELKLKLNPEDAKLVPASASARLLPKTLFGERYVSLRFDDASGPKLSNGDVIPQDRTETATELGASFEKLLPVLRAVQPQKLNSTLSAMATALDGRGEELGQTLSDLGDYMGKLNPHLPALKEQFKQLARFANNFSEVTPDIVATLENFRTSAKTLVEKRQELNSVYSSVTMASRDLDSYLKANKNNFIRVGKISQPTLDLVAKYSPSFPCVTRQMADVLPTLNKAFGKGTDKPGLHAKVYITPNRGEYKPGQDEPEYNFMGEGGYRGPWCIDPNHPEIPRPFPYPYRFLYLDDGSKRPPDARSELDGEKLPCDALTTFGNPIPESWKRECAPGTAPGPGRGSATTGGSAPMGAPSANPANTPEEGALIAELLSIQSGVHPNDIPGWGGLLVGPLYRGAEVTFE</sequence>
<keyword evidence="5" id="KW-1185">Reference proteome</keyword>
<evidence type="ECO:0000259" key="3">
    <source>
        <dbReference type="Pfam" id="PF11887"/>
    </source>
</evidence>
<dbReference type="InterPro" id="IPR003399">
    <property type="entry name" value="Mce/MlaD"/>
</dbReference>
<dbReference type="Pfam" id="PF02470">
    <property type="entry name" value="MlaD"/>
    <property type="match status" value="1"/>
</dbReference>
<evidence type="ECO:0000256" key="1">
    <source>
        <dbReference type="SAM" id="MobiDB-lite"/>
    </source>
</evidence>
<dbReference type="InterPro" id="IPR005693">
    <property type="entry name" value="Mce"/>
</dbReference>
<feature type="domain" description="Mammalian cell entry C-terminal" evidence="3">
    <location>
        <begin position="123"/>
        <end position="341"/>
    </location>
</feature>
<dbReference type="Pfam" id="PF11887">
    <property type="entry name" value="Mce4_CUP1"/>
    <property type="match status" value="1"/>
</dbReference>
<name>A0ABW2C7Q1_9PSEU</name>